<accession>A0ABW0RM22</accession>
<reference evidence="2" key="1">
    <citation type="journal article" date="2019" name="Int. J. Syst. Evol. Microbiol.">
        <title>The Global Catalogue of Microorganisms (GCM) 10K type strain sequencing project: providing services to taxonomists for standard genome sequencing and annotation.</title>
        <authorList>
            <consortium name="The Broad Institute Genomics Platform"/>
            <consortium name="The Broad Institute Genome Sequencing Center for Infectious Disease"/>
            <person name="Wu L."/>
            <person name="Ma J."/>
        </authorList>
    </citation>
    <scope>NUCLEOTIDE SEQUENCE [LARGE SCALE GENOMIC DNA]</scope>
    <source>
        <strain evidence="2">CGMCC 4.1799</strain>
    </source>
</reference>
<evidence type="ECO:0000313" key="1">
    <source>
        <dbReference type="EMBL" id="MFC5544600.1"/>
    </source>
</evidence>
<comment type="caution">
    <text evidence="1">The sequence shown here is derived from an EMBL/GenBank/DDBJ whole genome shotgun (WGS) entry which is preliminary data.</text>
</comment>
<dbReference type="EMBL" id="JBHSNL010000001">
    <property type="protein sequence ID" value="MFC5544600.1"/>
    <property type="molecule type" value="Genomic_DNA"/>
</dbReference>
<dbReference type="RefSeq" id="WP_248154316.1">
    <property type="nucleotide sequence ID" value="NZ_JAKZAJ010000001.1"/>
</dbReference>
<organism evidence="1 2">
    <name type="scientific">Marinobacter koreensis</name>
    <dbReference type="NCBI Taxonomy" id="335974"/>
    <lineage>
        <taxon>Bacteria</taxon>
        <taxon>Pseudomonadati</taxon>
        <taxon>Pseudomonadota</taxon>
        <taxon>Gammaproteobacteria</taxon>
        <taxon>Pseudomonadales</taxon>
        <taxon>Marinobacteraceae</taxon>
        <taxon>Marinobacter</taxon>
    </lineage>
</organism>
<evidence type="ECO:0008006" key="3">
    <source>
        <dbReference type="Google" id="ProtNLM"/>
    </source>
</evidence>
<protein>
    <recommendedName>
        <fullName evidence="3">MarR family transcriptional regulator</fullName>
    </recommendedName>
</protein>
<evidence type="ECO:0000313" key="2">
    <source>
        <dbReference type="Proteomes" id="UP001596055"/>
    </source>
</evidence>
<gene>
    <name evidence="1" type="ORF">ACFPQA_06040</name>
</gene>
<keyword evidence="2" id="KW-1185">Reference proteome</keyword>
<sequence length="418" mass="46799">MKDENGADSEGSPLGQLITMESWRVPETSVRRTVKGAIRHLMAQLRQGITPEEEPFQSLDDLPVLSEWQRERIAPYPDFFAQARTLVASLETLRTTGAFNRDVALIVAPPFSGLRESLVRLPTLEPSEAAPAPWRLVAPPEDLCMTQAQARQWWDEQDLSGDWVIPELGDFWLRHPAGLALIPELLSRMAAGETGQGIIGCSSWCWQFWSRYLPDAHLGPLTPAPLDAERLGRWFGNLAALREHRPLVARMADDGLYVLPIDDPDDGVRRKHAGFLRDLAIASRGNPGVALAVWQHALRARPEESAEADDPTTEESGKYRECWVVHMDQLSLPTMLQSYDRAIGFILHALLLHDGLDQERLEMVSGVKGAPLQLALSRLVRADIIERGDASGHWRVTPLGYPTVRRHLMSWGYPVDDF</sequence>
<proteinExistence type="predicted"/>
<name>A0ABW0RM22_9GAMM</name>
<dbReference type="Proteomes" id="UP001596055">
    <property type="component" value="Unassembled WGS sequence"/>
</dbReference>